<reference evidence="2" key="2">
    <citation type="submission" date="2025-09" db="UniProtKB">
        <authorList>
            <consortium name="Ensembl"/>
        </authorList>
    </citation>
    <scope>IDENTIFICATION</scope>
</reference>
<organism evidence="2 3">
    <name type="scientific">Leptobrachium leishanense</name>
    <name type="common">Leishan spiny toad</name>
    <dbReference type="NCBI Taxonomy" id="445787"/>
    <lineage>
        <taxon>Eukaryota</taxon>
        <taxon>Metazoa</taxon>
        <taxon>Chordata</taxon>
        <taxon>Craniata</taxon>
        <taxon>Vertebrata</taxon>
        <taxon>Euteleostomi</taxon>
        <taxon>Amphibia</taxon>
        <taxon>Batrachia</taxon>
        <taxon>Anura</taxon>
        <taxon>Pelobatoidea</taxon>
        <taxon>Megophryidae</taxon>
        <taxon>Leptobrachium</taxon>
    </lineage>
</organism>
<reference evidence="2" key="1">
    <citation type="submission" date="2025-08" db="UniProtKB">
        <authorList>
            <consortium name="Ensembl"/>
        </authorList>
    </citation>
    <scope>IDENTIFICATION</scope>
</reference>
<protein>
    <submittedName>
        <fullName evidence="2">Uncharacterized protein</fullName>
    </submittedName>
</protein>
<proteinExistence type="predicted"/>
<evidence type="ECO:0000313" key="2">
    <source>
        <dbReference type="Ensembl" id="ENSLLEP00000007530.1"/>
    </source>
</evidence>
<sequence>MTPWRLALLGCELCAGSLSQDCAVPRGDPGARLASICSQSHSAPREKKSQIRPPFSSWDEVSIEFNGGAFFRRSVTFPGHSAIQRAGNSPNPGELPAHTVPVRCLFEGSEIPIKKHCFGYSENTNQQ</sequence>
<keyword evidence="1" id="KW-0732">Signal</keyword>
<feature type="chain" id="PRO_5034069845" evidence="1">
    <location>
        <begin position="20"/>
        <end position="127"/>
    </location>
</feature>
<name>A0A8C5P9W7_9ANUR</name>
<feature type="signal peptide" evidence="1">
    <location>
        <begin position="1"/>
        <end position="19"/>
    </location>
</feature>
<dbReference type="Ensembl" id="ENSLLET00000007840.1">
    <property type="protein sequence ID" value="ENSLLEP00000007530.1"/>
    <property type="gene ID" value="ENSLLEG00000004781.1"/>
</dbReference>
<keyword evidence="3" id="KW-1185">Reference proteome</keyword>
<dbReference type="Proteomes" id="UP000694569">
    <property type="component" value="Unplaced"/>
</dbReference>
<accession>A0A8C5P9W7</accession>
<dbReference type="AlphaFoldDB" id="A0A8C5P9W7"/>
<evidence type="ECO:0000313" key="3">
    <source>
        <dbReference type="Proteomes" id="UP000694569"/>
    </source>
</evidence>
<evidence type="ECO:0000256" key="1">
    <source>
        <dbReference type="SAM" id="SignalP"/>
    </source>
</evidence>